<evidence type="ECO:0000256" key="10">
    <source>
        <dbReference type="ARBA" id="ARBA00047672"/>
    </source>
</evidence>
<dbReference type="GO" id="GO:0005737">
    <property type="term" value="C:cytoplasm"/>
    <property type="evidence" value="ECO:0007669"/>
    <property type="project" value="TreeGrafter"/>
</dbReference>
<evidence type="ECO:0000256" key="16">
    <source>
        <dbReference type="ARBA" id="ARBA00048535"/>
    </source>
</evidence>
<evidence type="ECO:0000256" key="18">
    <source>
        <dbReference type="ARBA" id="ARBA00048739"/>
    </source>
</evidence>
<evidence type="ECO:0000256" key="8">
    <source>
        <dbReference type="ARBA" id="ARBA00045705"/>
    </source>
</evidence>
<comment type="catalytic activity">
    <reaction evidence="9">
        <text>prostaglandin E1 + NAD(+) = 15-oxoprostaglandin E1 + NADH + H(+)</text>
        <dbReference type="Rhea" id="RHEA:16477"/>
        <dbReference type="ChEBI" id="CHEBI:15378"/>
        <dbReference type="ChEBI" id="CHEBI:57397"/>
        <dbReference type="ChEBI" id="CHEBI:57401"/>
        <dbReference type="ChEBI" id="CHEBI:57540"/>
        <dbReference type="ChEBI" id="CHEBI:57945"/>
    </reaction>
    <physiologicalReaction direction="left-to-right" evidence="9">
        <dbReference type="Rhea" id="RHEA:16478"/>
    </physiologicalReaction>
</comment>
<dbReference type="GO" id="GO:0047034">
    <property type="term" value="F:15-hydroxyicosatetraenoate dehydrogenase activity"/>
    <property type="evidence" value="ECO:0007669"/>
    <property type="project" value="UniProtKB-EC"/>
</dbReference>
<evidence type="ECO:0000256" key="11">
    <source>
        <dbReference type="ARBA" id="ARBA00048008"/>
    </source>
</evidence>
<comment type="catalytic activity">
    <reaction evidence="13">
        <text>(11R)-hydroxy-(5Z,8Z,12E,14Z)-eicosatetraenoate + NAD(+) = 11-oxo-(5Z,8Z,12E,14Z)-eicosatetraenoate + NADH + H(+)</text>
        <dbReference type="Rhea" id="RHEA:48640"/>
        <dbReference type="ChEBI" id="CHEBI:15378"/>
        <dbReference type="ChEBI" id="CHEBI:57540"/>
        <dbReference type="ChEBI" id="CHEBI:57945"/>
        <dbReference type="ChEBI" id="CHEBI:78836"/>
        <dbReference type="ChEBI" id="CHEBI:90697"/>
    </reaction>
    <physiologicalReaction direction="left-to-right" evidence="13">
        <dbReference type="Rhea" id="RHEA:48641"/>
    </physiologicalReaction>
</comment>
<sequence>MELSGKVVFITGAAQGLGKGYTEALLEKGAKVFFGDVNSTVGLATLTELQERFGEANVRFVAFDVTNHQQFKDAFALAVTEFGHVDIMVNNAGIMNEAKWELMISINFVSNLH</sequence>
<reference evidence="22" key="1">
    <citation type="submission" date="2014-12" db="EMBL/GenBank/DDBJ databases">
        <title>Insight into the proteome of Arion vulgaris.</title>
        <authorList>
            <person name="Aradska J."/>
            <person name="Bulat T."/>
            <person name="Smidak R."/>
            <person name="Sarate P."/>
            <person name="Gangsoo J."/>
            <person name="Sialana F."/>
            <person name="Bilban M."/>
            <person name="Lubec G."/>
        </authorList>
    </citation>
    <scope>NUCLEOTIDE SEQUENCE</scope>
    <source>
        <tissue evidence="22">Skin</tissue>
    </source>
</reference>
<evidence type="ECO:0000256" key="7">
    <source>
        <dbReference type="ARBA" id="ARBA00042026"/>
    </source>
</evidence>
<evidence type="ECO:0000256" key="4">
    <source>
        <dbReference type="ARBA" id="ARBA00039060"/>
    </source>
</evidence>
<evidence type="ECO:0000256" key="1">
    <source>
        <dbReference type="ARBA" id="ARBA00006484"/>
    </source>
</evidence>
<evidence type="ECO:0000256" key="19">
    <source>
        <dbReference type="ARBA" id="ARBA00048921"/>
    </source>
</evidence>
<evidence type="ECO:0000256" key="12">
    <source>
        <dbReference type="ARBA" id="ARBA00048140"/>
    </source>
</evidence>
<comment type="catalytic activity">
    <reaction evidence="20">
        <text>(15S)-hydroxy-(5Z,8Z,11Z,13E)-eicosatetraenoate + NAD(+) = 15-oxo-(5Z,8Z,11Z,13E)-eicosatetraenoate + NADH + H(+)</text>
        <dbReference type="Rhea" id="RHEA:23260"/>
        <dbReference type="ChEBI" id="CHEBI:15378"/>
        <dbReference type="ChEBI" id="CHEBI:57409"/>
        <dbReference type="ChEBI" id="CHEBI:57410"/>
        <dbReference type="ChEBI" id="CHEBI:57540"/>
        <dbReference type="ChEBI" id="CHEBI:57945"/>
        <dbReference type="EC" id="1.1.1.232"/>
    </reaction>
    <physiologicalReaction direction="left-to-right" evidence="20">
        <dbReference type="Rhea" id="RHEA:23261"/>
    </physiologicalReaction>
</comment>
<dbReference type="InterPro" id="IPR036291">
    <property type="entry name" value="NAD(P)-bd_dom_sf"/>
</dbReference>
<dbReference type="PRINTS" id="PR00081">
    <property type="entry name" value="GDHRDH"/>
</dbReference>
<evidence type="ECO:0000256" key="20">
    <source>
        <dbReference type="ARBA" id="ARBA00049151"/>
    </source>
</evidence>
<dbReference type="AlphaFoldDB" id="A0A0B7BGK4"/>
<dbReference type="EC" id="1.1.1.141" evidence="3"/>
<dbReference type="GO" id="GO:0016404">
    <property type="term" value="F:15-hydroxyprostaglandin dehydrogenase (NAD+) activity"/>
    <property type="evidence" value="ECO:0007669"/>
    <property type="project" value="UniProtKB-EC"/>
</dbReference>
<comment type="catalytic activity">
    <reaction evidence="17">
        <text>prostaglandin A1 + NAD(+) = 15-oxo-prostaglandin A1 + NADH + H(+)</text>
        <dbReference type="Rhea" id="RHEA:41263"/>
        <dbReference type="ChEBI" id="CHEBI:15378"/>
        <dbReference type="ChEBI" id="CHEBI:57398"/>
        <dbReference type="ChEBI" id="CHEBI:57540"/>
        <dbReference type="ChEBI" id="CHEBI:57945"/>
        <dbReference type="ChEBI" id="CHEBI:85072"/>
    </reaction>
    <physiologicalReaction direction="left-to-right" evidence="17">
        <dbReference type="Rhea" id="RHEA:41264"/>
    </physiologicalReaction>
</comment>
<comment type="catalytic activity">
    <reaction evidence="21">
        <text>resolvin E1 + NAD(+) = 18-oxo-resolvin E1 + NADH + H(+)</text>
        <dbReference type="Rhea" id="RHEA:49244"/>
        <dbReference type="ChEBI" id="CHEBI:15378"/>
        <dbReference type="ChEBI" id="CHEBI:57540"/>
        <dbReference type="ChEBI" id="CHEBI:57945"/>
        <dbReference type="ChEBI" id="CHEBI:91000"/>
        <dbReference type="ChEBI" id="CHEBI:91001"/>
    </reaction>
    <physiologicalReaction direction="left-to-right" evidence="21">
        <dbReference type="Rhea" id="RHEA:49245"/>
    </physiologicalReaction>
</comment>
<evidence type="ECO:0000256" key="15">
    <source>
        <dbReference type="ARBA" id="ARBA00048393"/>
    </source>
</evidence>
<comment type="catalytic activity">
    <reaction evidence="16">
        <text>lipoxin A4 + NAD(+) = 15-oxo-(5S,6R)-dihydroxy-(7E,9E,11Z,13E)-eicosatetraenoate + NADH + H(+)</text>
        <dbReference type="Rhea" id="RHEA:41572"/>
        <dbReference type="ChEBI" id="CHEBI:15378"/>
        <dbReference type="ChEBI" id="CHEBI:57540"/>
        <dbReference type="ChEBI" id="CHEBI:57945"/>
        <dbReference type="ChEBI" id="CHEBI:67026"/>
        <dbReference type="ChEBI" id="CHEBI:78311"/>
    </reaction>
    <physiologicalReaction direction="left-to-right" evidence="16">
        <dbReference type="Rhea" id="RHEA:41573"/>
    </physiologicalReaction>
</comment>
<dbReference type="Gene3D" id="3.40.50.720">
    <property type="entry name" value="NAD(P)-binding Rossmann-like Domain"/>
    <property type="match status" value="1"/>
</dbReference>
<comment type="catalytic activity">
    <reaction evidence="11">
        <text>14-hydroxy-(4Z,7Z,10Z,12E,16Z,19Z)-docosahexaenoate + NAD(+) = 14-oxo-(4Z,7Z,10Z,12E,16Z,19Z)-docosahexaenoate + NADH + H(+)</text>
        <dbReference type="Rhea" id="RHEA:48952"/>
        <dbReference type="ChEBI" id="CHEBI:15378"/>
        <dbReference type="ChEBI" id="CHEBI:57540"/>
        <dbReference type="ChEBI" id="CHEBI:57945"/>
        <dbReference type="ChEBI" id="CHEBI:90866"/>
        <dbReference type="ChEBI" id="CHEBI:90867"/>
    </reaction>
    <physiologicalReaction direction="left-to-right" evidence="11">
        <dbReference type="Rhea" id="RHEA:48953"/>
    </physiologicalReaction>
</comment>
<comment type="function">
    <text evidence="8">Catalyzes the NAD-dependent dehydrogenation (oxidation) of a broad array of hydroxylated polyunsaturated fatty acids (mainly eicosanoids and docosanoids, including prostaglandins, lipoxins and resolvins), yielding their corresponding keto (oxo) metabolites. Decreases the levels of the pro-proliferative prostaglandins such as prostaglandin E2 (whose activity is increased in cancer because of an increase in the expression of cyclooxygenase 2) and generates oxo-fatty acid products that can profoundly influence cell function by abrogating pro-inflammatory cytokine expression. Converts resolvins E1, D1 and D2 to their oxo products, which represents a mode of resolvin inactivation. Resolvin E1 plays important roles during the resolution phase of acute inflammation, while resolvins D1 and D2 have a unique role in obesity-induced adipose inflammation.</text>
</comment>
<evidence type="ECO:0000256" key="9">
    <source>
        <dbReference type="ARBA" id="ARBA00047325"/>
    </source>
</evidence>
<evidence type="ECO:0000256" key="17">
    <source>
        <dbReference type="ARBA" id="ARBA00048611"/>
    </source>
</evidence>
<keyword evidence="2" id="KW-0560">Oxidoreductase</keyword>
<name>A0A0B7BGK4_9EUPU</name>
<evidence type="ECO:0000256" key="21">
    <source>
        <dbReference type="ARBA" id="ARBA00049188"/>
    </source>
</evidence>
<accession>A0A0B7BGK4</accession>
<comment type="catalytic activity">
    <reaction evidence="19">
        <text>resolvin D2 + NAD(+) = 16-oxoresolvin D2 + NADH + H(+)</text>
        <dbReference type="Rhea" id="RHEA:53588"/>
        <dbReference type="ChEBI" id="CHEBI:15378"/>
        <dbReference type="ChEBI" id="CHEBI:57540"/>
        <dbReference type="ChEBI" id="CHEBI:57945"/>
        <dbReference type="ChEBI" id="CHEBI:133367"/>
        <dbReference type="ChEBI" id="CHEBI:137498"/>
    </reaction>
    <physiologicalReaction direction="left-to-right" evidence="19">
        <dbReference type="Rhea" id="RHEA:53589"/>
    </physiologicalReaction>
</comment>
<proteinExistence type="inferred from homology"/>
<dbReference type="PANTHER" id="PTHR44229">
    <property type="entry name" value="15-HYDROXYPROSTAGLANDIN DEHYDROGENASE [NAD(+)]"/>
    <property type="match status" value="1"/>
</dbReference>
<evidence type="ECO:0000256" key="14">
    <source>
        <dbReference type="ARBA" id="ARBA00048170"/>
    </source>
</evidence>
<comment type="catalytic activity">
    <reaction evidence="10">
        <text>resolvin D1 + NAD(+) = 8-oxoresolvin D1 + NADH + H(+)</text>
        <dbReference type="Rhea" id="RHEA:50124"/>
        <dbReference type="ChEBI" id="CHEBI:15378"/>
        <dbReference type="ChEBI" id="CHEBI:57540"/>
        <dbReference type="ChEBI" id="CHEBI:57945"/>
        <dbReference type="ChEBI" id="CHEBI:132079"/>
        <dbReference type="ChEBI" id="CHEBI:132080"/>
    </reaction>
    <physiologicalReaction direction="left-to-right" evidence="10">
        <dbReference type="Rhea" id="RHEA:50125"/>
    </physiologicalReaction>
</comment>
<organism evidence="22">
    <name type="scientific">Arion vulgaris</name>
    <dbReference type="NCBI Taxonomy" id="1028688"/>
    <lineage>
        <taxon>Eukaryota</taxon>
        <taxon>Metazoa</taxon>
        <taxon>Spiralia</taxon>
        <taxon>Lophotrochozoa</taxon>
        <taxon>Mollusca</taxon>
        <taxon>Gastropoda</taxon>
        <taxon>Heterobranchia</taxon>
        <taxon>Euthyneura</taxon>
        <taxon>Panpulmonata</taxon>
        <taxon>Eupulmonata</taxon>
        <taxon>Stylommatophora</taxon>
        <taxon>Helicina</taxon>
        <taxon>Arionoidea</taxon>
        <taxon>Arionidae</taxon>
        <taxon>Arion</taxon>
    </lineage>
</organism>
<protein>
    <recommendedName>
        <fullName evidence="5">15-hydroxyprostaglandin dehydrogenase [NAD(+)]</fullName>
        <ecNumber evidence="3">1.1.1.141</ecNumber>
        <ecNumber evidence="4">1.1.1.232</ecNumber>
    </recommendedName>
    <alternativeName>
        <fullName evidence="7">Eicosanoid/docosanoid dehydrogenase [NAD(+)]</fullName>
    </alternativeName>
    <alternativeName>
        <fullName evidence="6">Prostaglandin dehydrogenase 1</fullName>
    </alternativeName>
</protein>
<comment type="catalytic activity">
    <reaction evidence="14">
        <text>resolvin D1 + NAD(+) = 17-oxoresolvin D1 + NADH + H(+)</text>
        <dbReference type="Rhea" id="RHEA:50128"/>
        <dbReference type="ChEBI" id="CHEBI:15378"/>
        <dbReference type="ChEBI" id="CHEBI:57540"/>
        <dbReference type="ChEBI" id="CHEBI:57945"/>
        <dbReference type="ChEBI" id="CHEBI:132079"/>
        <dbReference type="ChEBI" id="CHEBI:132081"/>
    </reaction>
    <physiologicalReaction direction="left-to-right" evidence="14">
        <dbReference type="Rhea" id="RHEA:50129"/>
    </physiologicalReaction>
</comment>
<evidence type="ECO:0000256" key="2">
    <source>
        <dbReference type="ARBA" id="ARBA00023002"/>
    </source>
</evidence>
<evidence type="ECO:0000256" key="3">
    <source>
        <dbReference type="ARBA" id="ARBA00038968"/>
    </source>
</evidence>
<dbReference type="EMBL" id="HACG01044455">
    <property type="protein sequence ID" value="CEK91320.1"/>
    <property type="molecule type" value="Transcribed_RNA"/>
</dbReference>
<evidence type="ECO:0000313" key="22">
    <source>
        <dbReference type="EMBL" id="CEK91320.1"/>
    </source>
</evidence>
<evidence type="ECO:0000256" key="13">
    <source>
        <dbReference type="ARBA" id="ARBA00048144"/>
    </source>
</evidence>
<dbReference type="Pfam" id="PF00106">
    <property type="entry name" value="adh_short"/>
    <property type="match status" value="1"/>
</dbReference>
<gene>
    <name evidence="22" type="primary">ORF182250</name>
</gene>
<comment type="catalytic activity">
    <reaction evidence="18">
        <text>prostaglandin E2 + NAD(+) = 15-oxoprostaglandin E2 + NADH + H(+)</text>
        <dbReference type="Rhea" id="RHEA:11876"/>
        <dbReference type="ChEBI" id="CHEBI:15378"/>
        <dbReference type="ChEBI" id="CHEBI:57400"/>
        <dbReference type="ChEBI" id="CHEBI:57540"/>
        <dbReference type="ChEBI" id="CHEBI:57945"/>
        <dbReference type="ChEBI" id="CHEBI:606564"/>
        <dbReference type="EC" id="1.1.1.141"/>
    </reaction>
    <physiologicalReaction direction="left-to-right" evidence="18">
        <dbReference type="Rhea" id="RHEA:11877"/>
    </physiologicalReaction>
</comment>
<evidence type="ECO:0000256" key="5">
    <source>
        <dbReference type="ARBA" id="ARBA00040276"/>
    </source>
</evidence>
<dbReference type="InterPro" id="IPR002347">
    <property type="entry name" value="SDR_fam"/>
</dbReference>
<comment type="catalytic activity">
    <reaction evidence="15">
        <text>resolvin D2 + NAD(+) = 7-oxoresolvin D2 + NADH + H(+)</text>
        <dbReference type="Rhea" id="RHEA:53584"/>
        <dbReference type="ChEBI" id="CHEBI:15378"/>
        <dbReference type="ChEBI" id="CHEBI:57540"/>
        <dbReference type="ChEBI" id="CHEBI:57945"/>
        <dbReference type="ChEBI" id="CHEBI:133367"/>
        <dbReference type="ChEBI" id="CHEBI:137497"/>
    </reaction>
    <physiologicalReaction direction="left-to-right" evidence="15">
        <dbReference type="Rhea" id="RHEA:53585"/>
    </physiologicalReaction>
</comment>
<comment type="catalytic activity">
    <reaction evidence="12">
        <text>15-oxo-(5S,6R)-dihydroxy-(7E,9E,11Z)-eicosatrienoate + NADH + H(+) = (5S,6R,15S)-trihydroxy-(7E,9E,11Z)-eicosatrienoate + NAD(+)</text>
        <dbReference type="Rhea" id="RHEA:41596"/>
        <dbReference type="ChEBI" id="CHEBI:15378"/>
        <dbReference type="ChEBI" id="CHEBI:57540"/>
        <dbReference type="ChEBI" id="CHEBI:57945"/>
        <dbReference type="ChEBI" id="CHEBI:78325"/>
        <dbReference type="ChEBI" id="CHEBI:78329"/>
    </reaction>
    <physiologicalReaction direction="left-to-right" evidence="12">
        <dbReference type="Rhea" id="RHEA:41597"/>
    </physiologicalReaction>
</comment>
<dbReference type="SUPFAM" id="SSF51735">
    <property type="entry name" value="NAD(P)-binding Rossmann-fold domains"/>
    <property type="match status" value="1"/>
</dbReference>
<comment type="similarity">
    <text evidence="1">Belongs to the short-chain dehydrogenases/reductases (SDR) family.</text>
</comment>
<evidence type="ECO:0000256" key="6">
    <source>
        <dbReference type="ARBA" id="ARBA00041812"/>
    </source>
</evidence>
<dbReference type="PANTHER" id="PTHR44229:SF4">
    <property type="entry name" value="15-HYDROXYPROSTAGLANDIN DEHYDROGENASE [NAD(+)]"/>
    <property type="match status" value="1"/>
</dbReference>
<dbReference type="EC" id="1.1.1.232" evidence="4"/>